<accession>A0A7X8XWU3</accession>
<feature type="domain" description="CN hydrolase" evidence="10">
    <location>
        <begin position="5"/>
        <end position="272"/>
    </location>
</feature>
<dbReference type="PROSITE" id="PS50263">
    <property type="entry name" value="CN_HYDROLASE"/>
    <property type="match status" value="1"/>
</dbReference>
<comment type="similarity">
    <text evidence="9">Belongs to the NAD synthetase family.</text>
</comment>
<feature type="active site" description="For glutaminase activity" evidence="7">
    <location>
        <position position="112"/>
    </location>
</feature>
<dbReference type="Gene3D" id="3.40.50.620">
    <property type="entry name" value="HUPs"/>
    <property type="match status" value="1"/>
</dbReference>
<comment type="function">
    <text evidence="7">Catalyzes the ATP-dependent amidation of deamido-NAD to form NAD. Uses L-glutamine as a nitrogen source.</text>
</comment>
<evidence type="ECO:0000256" key="2">
    <source>
        <dbReference type="ARBA" id="ARBA00007145"/>
    </source>
</evidence>
<dbReference type="AlphaFoldDB" id="A0A7X8XWU3"/>
<dbReference type="GO" id="GO:0008795">
    <property type="term" value="F:NAD+ synthase activity"/>
    <property type="evidence" value="ECO:0007669"/>
    <property type="project" value="UniProtKB-UniRule"/>
</dbReference>
<evidence type="ECO:0000256" key="7">
    <source>
        <dbReference type="HAMAP-Rule" id="MF_02090"/>
    </source>
</evidence>
<dbReference type="HAMAP" id="MF_02090">
    <property type="entry name" value="NadE_glutamine_dep"/>
    <property type="match status" value="1"/>
</dbReference>
<dbReference type="PANTHER" id="PTHR23090:SF9">
    <property type="entry name" value="GLUTAMINE-DEPENDENT NAD(+) SYNTHETASE"/>
    <property type="match status" value="1"/>
</dbReference>
<proteinExistence type="inferred from homology"/>
<dbReference type="Pfam" id="PF02540">
    <property type="entry name" value="NAD_synthase"/>
    <property type="match status" value="1"/>
</dbReference>
<feature type="binding site" evidence="7">
    <location>
        <position position="492"/>
    </location>
    <ligand>
        <name>ATP</name>
        <dbReference type="ChEBI" id="CHEBI:30616"/>
    </ligand>
</feature>
<dbReference type="GO" id="GO:0005737">
    <property type="term" value="C:cytoplasm"/>
    <property type="evidence" value="ECO:0007669"/>
    <property type="project" value="InterPro"/>
</dbReference>
<dbReference type="GO" id="GO:0005524">
    <property type="term" value="F:ATP binding"/>
    <property type="evidence" value="ECO:0007669"/>
    <property type="project" value="UniProtKB-UniRule"/>
</dbReference>
<evidence type="ECO:0000256" key="8">
    <source>
        <dbReference type="PIRNR" id="PIRNR006630"/>
    </source>
</evidence>
<keyword evidence="12" id="KW-1185">Reference proteome</keyword>
<evidence type="ECO:0000259" key="10">
    <source>
        <dbReference type="PROSITE" id="PS50263"/>
    </source>
</evidence>
<dbReference type="InterPro" id="IPR014445">
    <property type="entry name" value="Gln-dep_NAD_synthase"/>
</dbReference>
<dbReference type="InterPro" id="IPR036526">
    <property type="entry name" value="C-N_Hydrolase_sf"/>
</dbReference>
<keyword evidence="4 7" id="KW-0547">Nucleotide-binding</keyword>
<dbReference type="Pfam" id="PF00795">
    <property type="entry name" value="CN_hydrolase"/>
    <property type="match status" value="1"/>
</dbReference>
<feature type="binding site" evidence="7">
    <location>
        <position position="205"/>
    </location>
    <ligand>
        <name>L-glutamine</name>
        <dbReference type="ChEBI" id="CHEBI:58359"/>
    </ligand>
</feature>
<dbReference type="PANTHER" id="PTHR23090">
    <property type="entry name" value="NH 3 /GLUTAMINE-DEPENDENT NAD + SYNTHETASE"/>
    <property type="match status" value="1"/>
</dbReference>
<evidence type="ECO:0000256" key="6">
    <source>
        <dbReference type="ARBA" id="ARBA00023027"/>
    </source>
</evidence>
<evidence type="ECO:0000313" key="12">
    <source>
        <dbReference type="Proteomes" id="UP000585050"/>
    </source>
</evidence>
<evidence type="ECO:0000313" key="11">
    <source>
        <dbReference type="EMBL" id="NLR92554.1"/>
    </source>
</evidence>
<feature type="binding site" evidence="7">
    <location>
        <position position="468"/>
    </location>
    <ligand>
        <name>deamido-NAD(+)</name>
        <dbReference type="ChEBI" id="CHEBI:58437"/>
        <note>ligand shared between two neighboring subunits</note>
    </ligand>
</feature>
<organism evidence="11 12">
    <name type="scientific">Flammeovirga agarivorans</name>
    <dbReference type="NCBI Taxonomy" id="2726742"/>
    <lineage>
        <taxon>Bacteria</taxon>
        <taxon>Pseudomonadati</taxon>
        <taxon>Bacteroidota</taxon>
        <taxon>Cytophagia</taxon>
        <taxon>Cytophagales</taxon>
        <taxon>Flammeovirgaceae</taxon>
        <taxon>Flammeovirga</taxon>
    </lineage>
</organism>
<evidence type="ECO:0000256" key="9">
    <source>
        <dbReference type="RuleBase" id="RU003811"/>
    </source>
</evidence>
<dbReference type="SUPFAM" id="SSF52402">
    <property type="entry name" value="Adenine nucleotide alpha hydrolases-like"/>
    <property type="match status" value="1"/>
</dbReference>
<sequence length="663" mass="73824">MTNLIKVGGAELNQTPLDWTNNFQNILEAINTAKENKVSILCLPELCLTGYGCEDAFYAPNTEQQALKLLGQLLPHTKDLVVSVGLPLRHQNKLYNTVALIADQEILGFVAKKHLAGNGIHYEPRWFTPWKDGESGTITFDDHFTSVLGTNSFPFGDLLFDVKGVRIGFEICEDAWVANRPGRSLYANGVDIILNPSASHFAFDKLDVRKRFVLEGSRAYGVGYIYANLLGNESGRAIYDGGVMIALSGKLLSISKRFAFYNYKVTTATFDLDVARLAQIQSHTSNTGTASHTVVNSSFEIPRTVPEKHIPVEESWEHSVNIKEEEFGRAVALGLFDYMRKSFSKGFVVSLSGGADSSAIVTLIHLMIKMGIEDLGIDGFKKKLSYFSTLKECDTDEALCELILTTAYQPTENSGDVTLNAAESLAKAVGATFYNVNVNPMFKGYVNAIENALGRSLGWDTDDITLQNIQARVRAPSVWMLANINGALLLSTSNRSEAAVGYATMDGDTSGGLSPIAGIDKNYLRSWLRWMETNGLDNKWNIPALKFVNEQQPTAELRPKDSKQTDEADLMPYDILEEIEKLAIRDKKSPKECQLFLSANHPEASQETINAWITKFFRLWSRNQWKRERYAPSFHLDDKNLDPKTWCRFPILSGGFNQELGEL</sequence>
<feature type="active site" description="Nucleophile; for glutaminase activity" evidence="7">
    <location>
        <position position="172"/>
    </location>
</feature>
<feature type="active site" description="Proton acceptor; for glutaminase activity" evidence="7">
    <location>
        <position position="45"/>
    </location>
</feature>
<evidence type="ECO:0000256" key="3">
    <source>
        <dbReference type="ARBA" id="ARBA00022598"/>
    </source>
</evidence>
<dbReference type="EC" id="6.3.5.1" evidence="7 8"/>
<dbReference type="EMBL" id="JABAIL010000004">
    <property type="protein sequence ID" value="NLR92554.1"/>
    <property type="molecule type" value="Genomic_DNA"/>
</dbReference>
<dbReference type="InterPro" id="IPR003694">
    <property type="entry name" value="NAD_synthase"/>
</dbReference>
<comment type="similarity">
    <text evidence="2 7 8">In the C-terminal section; belongs to the NAD synthetase family.</text>
</comment>
<protein>
    <recommendedName>
        <fullName evidence="7 8">Glutamine-dependent NAD(+) synthetase</fullName>
        <ecNumber evidence="7 8">6.3.5.1</ecNumber>
    </recommendedName>
    <alternativeName>
        <fullName evidence="7 8">NAD(+) synthase [glutamine-hydrolyzing]</fullName>
    </alternativeName>
</protein>
<dbReference type="GO" id="GO:0004359">
    <property type="term" value="F:glutaminase activity"/>
    <property type="evidence" value="ECO:0007669"/>
    <property type="project" value="InterPro"/>
</dbReference>
<keyword evidence="5 7" id="KW-0067">ATP-binding</keyword>
<dbReference type="SUPFAM" id="SSF56317">
    <property type="entry name" value="Carbon-nitrogen hydrolase"/>
    <property type="match status" value="1"/>
</dbReference>
<evidence type="ECO:0000256" key="4">
    <source>
        <dbReference type="ARBA" id="ARBA00022741"/>
    </source>
</evidence>
<gene>
    <name evidence="7 11" type="primary">nadE</name>
    <name evidence="11" type="ORF">HGP29_15155</name>
</gene>
<dbReference type="CDD" id="cd07570">
    <property type="entry name" value="GAT_Gln-NAD-synth"/>
    <property type="match status" value="1"/>
</dbReference>
<evidence type="ECO:0000256" key="5">
    <source>
        <dbReference type="ARBA" id="ARBA00022840"/>
    </source>
</evidence>
<dbReference type="InterPro" id="IPR003010">
    <property type="entry name" value="C-N_Hydrolase"/>
</dbReference>
<dbReference type="CDD" id="cd00553">
    <property type="entry name" value="NAD_synthase"/>
    <property type="match status" value="1"/>
</dbReference>
<dbReference type="RefSeq" id="WP_168883262.1">
    <property type="nucleotide sequence ID" value="NZ_JABAIL010000004.1"/>
</dbReference>
<dbReference type="NCBIfam" id="TIGR00552">
    <property type="entry name" value="nadE"/>
    <property type="match status" value="1"/>
</dbReference>
<comment type="catalytic activity">
    <reaction evidence="7 8">
        <text>deamido-NAD(+) + L-glutamine + ATP + H2O = L-glutamate + AMP + diphosphate + NAD(+) + H(+)</text>
        <dbReference type="Rhea" id="RHEA:24384"/>
        <dbReference type="ChEBI" id="CHEBI:15377"/>
        <dbReference type="ChEBI" id="CHEBI:15378"/>
        <dbReference type="ChEBI" id="CHEBI:29985"/>
        <dbReference type="ChEBI" id="CHEBI:30616"/>
        <dbReference type="ChEBI" id="CHEBI:33019"/>
        <dbReference type="ChEBI" id="CHEBI:57540"/>
        <dbReference type="ChEBI" id="CHEBI:58359"/>
        <dbReference type="ChEBI" id="CHEBI:58437"/>
        <dbReference type="ChEBI" id="CHEBI:456215"/>
        <dbReference type="EC" id="6.3.5.1"/>
    </reaction>
</comment>
<name>A0A7X8XWU3_9BACT</name>
<evidence type="ECO:0000256" key="1">
    <source>
        <dbReference type="ARBA" id="ARBA00005188"/>
    </source>
</evidence>
<keyword evidence="6 7" id="KW-0520">NAD</keyword>
<dbReference type="Gene3D" id="3.60.110.10">
    <property type="entry name" value="Carbon-nitrogen hydrolase"/>
    <property type="match status" value="1"/>
</dbReference>
<keyword evidence="3 7" id="KW-0436">Ligase</keyword>
<dbReference type="Proteomes" id="UP000585050">
    <property type="component" value="Unassembled WGS sequence"/>
</dbReference>
<comment type="pathway">
    <text evidence="1 7 8">Cofactor biosynthesis; NAD(+) biosynthesis; NAD(+) from deamido-NAD(+) (L-Gln route): step 1/1.</text>
</comment>
<feature type="binding site" evidence="7">
    <location>
        <position position="626"/>
    </location>
    <ligand>
        <name>deamido-NAD(+)</name>
        <dbReference type="ChEBI" id="CHEBI:58437"/>
        <note>ligand shared between two neighboring subunits</note>
    </ligand>
</feature>
<feature type="binding site" evidence="7">
    <location>
        <position position="199"/>
    </location>
    <ligand>
        <name>L-glutamine</name>
        <dbReference type="ChEBI" id="CHEBI:58359"/>
    </ligand>
</feature>
<feature type="binding site" evidence="7">
    <location>
        <position position="497"/>
    </location>
    <ligand>
        <name>deamido-NAD(+)</name>
        <dbReference type="ChEBI" id="CHEBI:58437"/>
        <note>ligand shared between two neighboring subunits</note>
    </ligand>
</feature>
<dbReference type="GO" id="GO:0009435">
    <property type="term" value="P:NAD+ biosynthetic process"/>
    <property type="evidence" value="ECO:0007669"/>
    <property type="project" value="UniProtKB-UniRule"/>
</dbReference>
<dbReference type="InterPro" id="IPR014729">
    <property type="entry name" value="Rossmann-like_a/b/a_fold"/>
</dbReference>
<dbReference type="PIRSF" id="PIRSF006630">
    <property type="entry name" value="NADS_GAT"/>
    <property type="match status" value="1"/>
</dbReference>
<dbReference type="InterPro" id="IPR022310">
    <property type="entry name" value="NAD/GMP_synthase"/>
</dbReference>
<comment type="caution">
    <text evidence="11">The sequence shown here is derived from an EMBL/GenBank/DDBJ whole genome shotgun (WGS) entry which is preliminary data.</text>
</comment>
<comment type="caution">
    <text evidence="7">Lacks conserved residue(s) required for the propagation of feature annotation.</text>
</comment>
<reference evidence="11 12" key="1">
    <citation type="submission" date="2020-04" db="EMBL/GenBank/DDBJ databases">
        <title>Flammeovirga sp. SR4, a novel species isolated from seawater.</title>
        <authorList>
            <person name="Wang X."/>
        </authorList>
    </citation>
    <scope>NUCLEOTIDE SEQUENCE [LARGE SCALE GENOMIC DNA]</scope>
    <source>
        <strain evidence="11 12">SR4</strain>
    </source>
</reference>
<dbReference type="GO" id="GO:0003952">
    <property type="term" value="F:NAD+ synthase (glutamine-hydrolyzing) activity"/>
    <property type="evidence" value="ECO:0007669"/>
    <property type="project" value="UniProtKB-UniRule"/>
</dbReference>
<dbReference type="UniPathway" id="UPA00253">
    <property type="reaction ID" value="UER00334"/>
</dbReference>